<comment type="caution">
    <text evidence="2">The sequence shown here is derived from an EMBL/GenBank/DDBJ whole genome shotgun (WGS) entry which is preliminary data.</text>
</comment>
<evidence type="ECO:0000313" key="3">
    <source>
        <dbReference type="Proteomes" id="UP001523216"/>
    </source>
</evidence>
<sequence length="219" mass="23228">MTEAATAGRDLAAVTAALAATAESVRRAPDEVSPADLLDALSLLRWAQSELAAIEPELVTAARAAGVSWQSLAPALGVASRQAAERRYLRSTSAGTGAPGATRDDRVQAERDRRAARRAVTRWANDNTADLRRLAGQVVGLTDLDDAATETVSRLHGALGDPDASALPGLLADTQPHLPGHPELAAQIDAVTEQAAWIRRRHRDRPKVPGRRNPDRPAN</sequence>
<protein>
    <recommendedName>
        <fullName evidence="4">HSP18 transcriptional regulator</fullName>
    </recommendedName>
</protein>
<reference evidence="2 3" key="1">
    <citation type="submission" date="2022-06" db="EMBL/GenBank/DDBJ databases">
        <title>Actinoplanes abujensis sp. nov., isolated from Nigerian arid soil.</title>
        <authorList>
            <person name="Ding P."/>
        </authorList>
    </citation>
    <scope>NUCLEOTIDE SEQUENCE [LARGE SCALE GENOMIC DNA]</scope>
    <source>
        <strain evidence="3">TRM88002</strain>
    </source>
</reference>
<feature type="region of interest" description="Disordered" evidence="1">
    <location>
        <begin position="90"/>
        <end position="110"/>
    </location>
</feature>
<feature type="region of interest" description="Disordered" evidence="1">
    <location>
        <begin position="200"/>
        <end position="219"/>
    </location>
</feature>
<proteinExistence type="predicted"/>
<dbReference type="EMBL" id="JAMQOL010000012">
    <property type="protein sequence ID" value="MCM4077931.1"/>
    <property type="molecule type" value="Genomic_DNA"/>
</dbReference>
<organism evidence="2 3">
    <name type="scientific">Paractinoplanes hotanensis</name>
    <dbReference type="NCBI Taxonomy" id="2906497"/>
    <lineage>
        <taxon>Bacteria</taxon>
        <taxon>Bacillati</taxon>
        <taxon>Actinomycetota</taxon>
        <taxon>Actinomycetes</taxon>
        <taxon>Micromonosporales</taxon>
        <taxon>Micromonosporaceae</taxon>
        <taxon>Paractinoplanes</taxon>
    </lineage>
</organism>
<feature type="compositionally biased region" description="Basic residues" evidence="1">
    <location>
        <begin position="200"/>
        <end position="210"/>
    </location>
</feature>
<evidence type="ECO:0000313" key="2">
    <source>
        <dbReference type="EMBL" id="MCM4077931.1"/>
    </source>
</evidence>
<name>A0ABT0XVV8_9ACTN</name>
<keyword evidence="3" id="KW-1185">Reference proteome</keyword>
<gene>
    <name evidence="2" type="ORF">LXN57_10165</name>
</gene>
<accession>A0ABT0XVV8</accession>
<evidence type="ECO:0008006" key="4">
    <source>
        <dbReference type="Google" id="ProtNLM"/>
    </source>
</evidence>
<evidence type="ECO:0000256" key="1">
    <source>
        <dbReference type="SAM" id="MobiDB-lite"/>
    </source>
</evidence>
<dbReference type="Proteomes" id="UP001523216">
    <property type="component" value="Unassembled WGS sequence"/>
</dbReference>
<dbReference type="RefSeq" id="WP_251797782.1">
    <property type="nucleotide sequence ID" value="NZ_JAMQOL010000012.1"/>
</dbReference>